<reference evidence="2" key="1">
    <citation type="submission" date="2020-10" db="EMBL/GenBank/DDBJ databases">
        <authorList>
            <person name="Han B."/>
            <person name="Lu T."/>
            <person name="Zhao Q."/>
            <person name="Huang X."/>
            <person name="Zhao Y."/>
        </authorList>
    </citation>
    <scope>NUCLEOTIDE SEQUENCE</scope>
</reference>
<name>A0A811N5N4_9POAL</name>
<organism evidence="2 3">
    <name type="scientific">Miscanthus lutarioriparius</name>
    <dbReference type="NCBI Taxonomy" id="422564"/>
    <lineage>
        <taxon>Eukaryota</taxon>
        <taxon>Viridiplantae</taxon>
        <taxon>Streptophyta</taxon>
        <taxon>Embryophyta</taxon>
        <taxon>Tracheophyta</taxon>
        <taxon>Spermatophyta</taxon>
        <taxon>Magnoliopsida</taxon>
        <taxon>Liliopsida</taxon>
        <taxon>Poales</taxon>
        <taxon>Poaceae</taxon>
        <taxon>PACMAD clade</taxon>
        <taxon>Panicoideae</taxon>
        <taxon>Andropogonodae</taxon>
        <taxon>Andropogoneae</taxon>
        <taxon>Saccharinae</taxon>
        <taxon>Miscanthus</taxon>
    </lineage>
</organism>
<dbReference type="Proteomes" id="UP000604825">
    <property type="component" value="Unassembled WGS sequence"/>
</dbReference>
<dbReference type="EMBL" id="CAJGYO010000003">
    <property type="protein sequence ID" value="CAD6216805.1"/>
    <property type="molecule type" value="Genomic_DNA"/>
</dbReference>
<proteinExistence type="predicted"/>
<evidence type="ECO:0000313" key="2">
    <source>
        <dbReference type="EMBL" id="CAD6216805.1"/>
    </source>
</evidence>
<feature type="compositionally biased region" description="Low complexity" evidence="1">
    <location>
        <begin position="94"/>
        <end position="104"/>
    </location>
</feature>
<evidence type="ECO:0000313" key="3">
    <source>
        <dbReference type="Proteomes" id="UP000604825"/>
    </source>
</evidence>
<dbReference type="AlphaFoldDB" id="A0A811N5N4"/>
<feature type="compositionally biased region" description="Low complexity" evidence="1">
    <location>
        <begin position="118"/>
        <end position="135"/>
    </location>
</feature>
<protein>
    <submittedName>
        <fullName evidence="2">Uncharacterized protein</fullName>
    </submittedName>
</protein>
<gene>
    <name evidence="2" type="ORF">NCGR_LOCUS10966</name>
</gene>
<evidence type="ECO:0000256" key="1">
    <source>
        <dbReference type="SAM" id="MobiDB-lite"/>
    </source>
</evidence>
<accession>A0A811N5N4</accession>
<keyword evidence="3" id="KW-1185">Reference proteome</keyword>
<feature type="region of interest" description="Disordered" evidence="1">
    <location>
        <begin position="92"/>
        <end position="135"/>
    </location>
</feature>
<comment type="caution">
    <text evidence="2">The sequence shown here is derived from an EMBL/GenBank/DDBJ whole genome shotgun (WGS) entry which is preliminary data.</text>
</comment>
<sequence>MVLRGGVGGGCSGALVSLSNLRDRVIEQMSVVIRGGEIPFLPRHELNKVVAEKLGVPLLLNSTARGLAAAAPNAEDQAQQLEARAAVNPDLHQTAAAARGTTATRRQHANRARDAAGVERAAVEAAPAPVVNAQA</sequence>